<keyword evidence="3" id="KW-1185">Reference proteome</keyword>
<sequence length="46" mass="5093">MMRISRTQAWGAKGAGMISVSRIRSSTSRTERISPLPRSVSTMTRP</sequence>
<protein>
    <submittedName>
        <fullName evidence="2">Uncharacterized protein</fullName>
    </submittedName>
</protein>
<proteinExistence type="predicted"/>
<organism evidence="2 3">
    <name type="scientific">Novosphingobium humi</name>
    <dbReference type="NCBI Taxonomy" id="2282397"/>
    <lineage>
        <taxon>Bacteria</taxon>
        <taxon>Pseudomonadati</taxon>
        <taxon>Pseudomonadota</taxon>
        <taxon>Alphaproteobacteria</taxon>
        <taxon>Sphingomonadales</taxon>
        <taxon>Sphingomonadaceae</taxon>
        <taxon>Novosphingobium</taxon>
    </lineage>
</organism>
<evidence type="ECO:0000313" key="3">
    <source>
        <dbReference type="Proteomes" id="UP001218231"/>
    </source>
</evidence>
<dbReference type="RefSeq" id="WP_273619481.1">
    <property type="nucleotide sequence ID" value="NZ_CP117418.1"/>
</dbReference>
<feature type="region of interest" description="Disordered" evidence="1">
    <location>
        <begin position="21"/>
        <end position="46"/>
    </location>
</feature>
<dbReference type="EMBL" id="CP117418">
    <property type="protein sequence ID" value="WCT79202.1"/>
    <property type="molecule type" value="Genomic_DNA"/>
</dbReference>
<reference evidence="2 3" key="1">
    <citation type="submission" date="2023-02" db="EMBL/GenBank/DDBJ databases">
        <title>Genome sequence of Novosphingobium humi KACC 19094.</title>
        <authorList>
            <person name="Kim S."/>
            <person name="Heo J."/>
            <person name="Kwon S.-W."/>
        </authorList>
    </citation>
    <scope>NUCLEOTIDE SEQUENCE [LARGE SCALE GENOMIC DNA]</scope>
    <source>
        <strain evidence="2 3">KACC 19094</strain>
        <plasmid evidence="2 3">unnamed1</plasmid>
    </source>
</reference>
<evidence type="ECO:0000256" key="1">
    <source>
        <dbReference type="SAM" id="MobiDB-lite"/>
    </source>
</evidence>
<keyword evidence="2" id="KW-0614">Plasmid</keyword>
<gene>
    <name evidence="2" type="ORF">PQ457_19550</name>
</gene>
<name>A0ABY7U102_9SPHN</name>
<accession>A0ABY7U102</accession>
<geneLocation type="plasmid" evidence="2 3">
    <name>unnamed1</name>
</geneLocation>
<evidence type="ECO:0000313" key="2">
    <source>
        <dbReference type="EMBL" id="WCT79202.1"/>
    </source>
</evidence>
<dbReference type="Proteomes" id="UP001218231">
    <property type="component" value="Plasmid unnamed1"/>
</dbReference>